<keyword evidence="2" id="KW-1134">Transmembrane beta strand</keyword>
<organism evidence="5 6">
    <name type="scientific">Nonlabens agnitus</name>
    <dbReference type="NCBI Taxonomy" id="870484"/>
    <lineage>
        <taxon>Bacteria</taxon>
        <taxon>Pseudomonadati</taxon>
        <taxon>Bacteroidota</taxon>
        <taxon>Flavobacteriia</taxon>
        <taxon>Flavobacteriales</taxon>
        <taxon>Flavobacteriaceae</taxon>
        <taxon>Nonlabens</taxon>
    </lineage>
</organism>
<dbReference type="Pfam" id="PF13715">
    <property type="entry name" value="CarbopepD_reg_2"/>
    <property type="match status" value="1"/>
</dbReference>
<name>A0A2S9WX39_9FLAO</name>
<dbReference type="InterPro" id="IPR012910">
    <property type="entry name" value="Plug_dom"/>
</dbReference>
<dbReference type="Pfam" id="PF07715">
    <property type="entry name" value="Plug"/>
    <property type="match status" value="1"/>
</dbReference>
<dbReference type="Pfam" id="PF00207">
    <property type="entry name" value="A2M"/>
    <property type="match status" value="1"/>
</dbReference>
<dbReference type="RefSeq" id="WP_105983711.1">
    <property type="nucleotide sequence ID" value="NZ_MQUC01000003.1"/>
</dbReference>
<protein>
    <submittedName>
        <fullName evidence="5">Alpha-2-macroglobulin</fullName>
    </submittedName>
</protein>
<keyword evidence="2" id="KW-0472">Membrane</keyword>
<keyword evidence="6" id="KW-1185">Reference proteome</keyword>
<dbReference type="InterPro" id="IPR008969">
    <property type="entry name" value="CarboxyPept-like_regulatory"/>
</dbReference>
<feature type="domain" description="Alpha-2-macroglobulin" evidence="4">
    <location>
        <begin position="1420"/>
        <end position="1510"/>
    </location>
</feature>
<dbReference type="EMBL" id="MQUC01000003">
    <property type="protein sequence ID" value="PRP68033.1"/>
    <property type="molecule type" value="Genomic_DNA"/>
</dbReference>
<keyword evidence="3" id="KW-0175">Coiled coil</keyword>
<dbReference type="InterPro" id="IPR039426">
    <property type="entry name" value="TonB-dep_rcpt-like"/>
</dbReference>
<dbReference type="Gene3D" id="1.50.10.20">
    <property type="match status" value="1"/>
</dbReference>
<dbReference type="Gene3D" id="2.60.40.1930">
    <property type="match status" value="1"/>
</dbReference>
<comment type="subcellular location">
    <subcellularLocation>
        <location evidence="2">Cell outer membrane</location>
        <topology evidence="2">Multi-pass membrane protein</topology>
    </subcellularLocation>
</comment>
<sequence>MKNYLIILVLTILGFQNVSGQDYQEQWRAIEQLEVENKIEEAQELLDEVFKKASRKNDEAQLIKAFIFQSKFWLINEEDAQKKIIAALDKRITASKFPERNIYYSIKGQLFEQYLQENRYRINNRTSTDAGGDDFMAWDLKRFYSEISDVFQKSLVDGDRLSKINVASYDPILHIKPLGRELRPSLLDVLAHHALEFYKTSAYGVTMPRENFTVTKENGFLPTEELIQLKRSVNDTIYSSYDVLQLYGQLENLHKKRKEIPAYLAAIDERLEFAKDQLSNDQDLPLLVKIYENLIDQYKDNGAITMIQYSLAQYYYGRSNDDENDNKLSDRKEAVRIAKDAIEKHPETYGSLQCTRLLSQIYQPELSSQLQTNVIPNQPSRGVISYRNARDASIYYLKVAQDFDEVQGNLDSIHNAAFAKANQNNDFAHIEQTRLPQGDDTFSHTYEYAIPGLQAGKYLVLIREKDQKEVTSGRFMTVSGIALTSNTVSGKTVITATDRNTGKPMEDVSVKIFGDDKSTIYRGKTDKNGQVSFLFADRYYRNRVEASKNGDTISTYVNRGYYRGSYADSEKQVKAFIYLDRAIYRPGQKVYFKSIVVENDNNKSRVLSNEKFKVIVEDVNGEEVFTQELTTNAYGSINGSFTLPSEVLTGRFDIYLESDEDGSYWDGVDNFDEGGISFQVEEYKRPRFKTEFKDITETYIIGDSVKVEGFAKASLGSNITDAQVVYTVTRVANVPYWKYGYVPVDQQVMANDTTLTKSDGTFTIPFKALPDSTLVAKDIESNYNYRIEASVTDVNGETRTAQTSVRVGYKPIEVQISTTGNLTVQNNQLQVIARNLNGKPINATIEIQVRENIESDHVIVNSNLKDAEFHELGLEAYRDQFPLAELRREEKIEDWKQTPITFKKTITTDSLATIEIPITLDWKNGNYILYAKAVEADKKLSLDDEKDYVEEKQEVQIWANKDVPATPSIVSQDVNVDGDQAIVDFYTSTDGIYIYLTTYDSKRVLESQWVYLPAGKTTMRFPMGQAIGNSLKFQYYTYKYNDFRSGSFEAKKPVKPTQQFAITTQTFRNKLYPGVEEEWSFTIKDQDSTGMQAEVLASMYDKSLDEFANSYWSGFNFYNGGRDFYPSSANDLAGATIINLYSRIYYQIDPVFALEKEQLHLFGLTFQNFEYRYRTYKNSLSRKLTPVKPIAGKIVGKVTDASGEPILGATVKIQGTNRSTTTDFDGKYMLEGKKGDRIRVSFPGYETENKDVDNSIMNFSLNSSLDEVVVVGYAAQTKKSRTSSVTVMEETEMMSSDAIAPAMISETLSGKAAGVEVTYQKGQPGANGNIRIRGTSSIDVNTLIIVDGVPLTQSEYQAINPNDIQEMAVLKDAAATSIYGSRGANGVIIISTKKGVSTADIVNEYLALQNVQLRKNLDETAFFLPELYTDENGNLKFSFTSPEALTQWKLRLFAHNKQGQTAQYEALVQTQKELSLVPNSPRFLRETDTIRFSTKVANLSGKPMTGKATLQLFDALTMQPIDAELGNTQNIQSFEAATGGNASLNWTFHVPKGTQAVTYRVLATSGNFSDGEENTLPVLTNRMLVTESRALWVRAGETQSVTMDKLANTTSDSRTNHQLTFEYTSNPSWYAIQSLPYLMEYEHDCAEQTFSRYYANAMAAHILNSNPKVKEVFDTWAANDIPASNLEKNEELKSVILAHTPWLRDAQSEAEKQKRLATLFDLARTAREKKKTLAKLEGQQLPNGGFPWFAGGRMSEYITRHIAAGIGHLNQLQVNDGDRPQTDRIYENAIKALDRSWENSFNEHLKRNKTLENFNYSVSYWHYQYSRSFKKDKNLTGVLKAGREFAFAKANTSFSSQSIYQQLLMSISLHRNGNVATAQKIVEGLRQSAVNSRENGMYWKENVTGYNWYSSDIETQALAIETFGEVVNDLKNVEELKVWLLQNKRTNRWKSTKATADATYALLLQGNKWLDVQESNVIKWGDKPIPESLMKDVKKEAGTGYFKVSLHEEAVKPVYATIEVKNKSEVTGYGGLYWQYFENLDKITVDDDLPMSIKKRLFKKVNTDGGKKLVEITTEDALEIGDLVTVRMEIRSTKDLDFVHLKDMRASGFEPVDVISQYKYQDGLGYYQSTKDVATHFFFDQLKPGTYVFEYDVRANNAGQFSNGITQLECMYAPEFSSHSEGVRVTIKE</sequence>
<evidence type="ECO:0000256" key="3">
    <source>
        <dbReference type="SAM" id="Coils"/>
    </source>
</evidence>
<dbReference type="SUPFAM" id="SSF56935">
    <property type="entry name" value="Porins"/>
    <property type="match status" value="1"/>
</dbReference>
<dbReference type="SUPFAM" id="SSF49464">
    <property type="entry name" value="Carboxypeptidase regulatory domain-like"/>
    <property type="match status" value="1"/>
</dbReference>
<proteinExistence type="inferred from homology"/>
<dbReference type="OrthoDB" id="9767116at2"/>
<dbReference type="InterPro" id="IPR041246">
    <property type="entry name" value="Bact_MG10"/>
</dbReference>
<dbReference type="Pfam" id="PF01835">
    <property type="entry name" value="MG2"/>
    <property type="match status" value="1"/>
</dbReference>
<evidence type="ECO:0000256" key="1">
    <source>
        <dbReference type="ARBA" id="ARBA00010556"/>
    </source>
</evidence>
<comment type="similarity">
    <text evidence="1">Belongs to the protease inhibitor I39 (alpha-2-macroglobulin) family. Bacterial alpha-2-macroglobulin subfamily.</text>
</comment>
<evidence type="ECO:0000256" key="2">
    <source>
        <dbReference type="PROSITE-ProRule" id="PRU01360"/>
    </source>
</evidence>
<dbReference type="Proteomes" id="UP000239532">
    <property type="component" value="Unassembled WGS sequence"/>
</dbReference>
<dbReference type="InterPro" id="IPR001599">
    <property type="entry name" value="Macroglobln_a2"/>
</dbReference>
<dbReference type="PANTHER" id="PTHR40094:SF1">
    <property type="entry name" value="UBIQUITIN DOMAIN-CONTAINING PROTEIN"/>
    <property type="match status" value="1"/>
</dbReference>
<reference evidence="5 6" key="1">
    <citation type="submission" date="2016-11" db="EMBL/GenBank/DDBJ databases">
        <title>Trade-off between light-utilization and light-protection in marine flavobacteria.</title>
        <authorList>
            <person name="Kumagai Y."/>
        </authorList>
    </citation>
    <scope>NUCLEOTIDE SEQUENCE [LARGE SCALE GENOMIC DNA]</scope>
    <source>
        <strain evidence="5 6">JCM 17109</strain>
    </source>
</reference>
<evidence type="ECO:0000313" key="5">
    <source>
        <dbReference type="EMBL" id="PRP68033.1"/>
    </source>
</evidence>
<comment type="caution">
    <text evidence="5">The sequence shown here is derived from an EMBL/GenBank/DDBJ whole genome shotgun (WGS) entry which is preliminary data.</text>
</comment>
<dbReference type="InterPro" id="IPR023997">
    <property type="entry name" value="TonB-dep_OMP_SusC/RagA_CS"/>
</dbReference>
<evidence type="ECO:0000313" key="6">
    <source>
        <dbReference type="Proteomes" id="UP000239532"/>
    </source>
</evidence>
<keyword evidence="2" id="KW-0812">Transmembrane</keyword>
<dbReference type="Gene3D" id="2.60.40.1120">
    <property type="entry name" value="Carboxypeptidase-like, regulatory domain"/>
    <property type="match status" value="1"/>
</dbReference>
<comment type="similarity">
    <text evidence="2">Belongs to the TonB-dependent receptor family.</text>
</comment>
<dbReference type="SUPFAM" id="SSF48239">
    <property type="entry name" value="Terpenoid cyclases/Protein prenyltransferases"/>
    <property type="match status" value="1"/>
</dbReference>
<dbReference type="Pfam" id="PF17973">
    <property type="entry name" value="bMG10"/>
    <property type="match status" value="1"/>
</dbReference>
<keyword evidence="2" id="KW-0813">Transport</keyword>
<dbReference type="SMART" id="SM01360">
    <property type="entry name" value="A2M"/>
    <property type="match status" value="1"/>
</dbReference>
<keyword evidence="2" id="KW-0998">Cell outer membrane</keyword>
<dbReference type="InterPro" id="IPR051802">
    <property type="entry name" value="YfhM-like"/>
</dbReference>
<accession>A0A2S9WX39</accession>
<dbReference type="InterPro" id="IPR002890">
    <property type="entry name" value="MG2"/>
</dbReference>
<dbReference type="InterPro" id="IPR008930">
    <property type="entry name" value="Terpenoid_cyclase/PrenylTrfase"/>
</dbReference>
<dbReference type="NCBIfam" id="TIGR04057">
    <property type="entry name" value="SusC_RagA_signa"/>
    <property type="match status" value="1"/>
</dbReference>
<gene>
    <name evidence="5" type="ORF">BST86_13505</name>
</gene>
<dbReference type="InterPro" id="IPR037066">
    <property type="entry name" value="Plug_dom_sf"/>
</dbReference>
<dbReference type="GO" id="GO:0009279">
    <property type="term" value="C:cell outer membrane"/>
    <property type="evidence" value="ECO:0007669"/>
    <property type="project" value="UniProtKB-SubCell"/>
</dbReference>
<dbReference type="Gene3D" id="2.170.130.10">
    <property type="entry name" value="TonB-dependent receptor, plug domain"/>
    <property type="match status" value="1"/>
</dbReference>
<evidence type="ECO:0000259" key="4">
    <source>
        <dbReference type="SMART" id="SM01360"/>
    </source>
</evidence>
<dbReference type="PROSITE" id="PS52016">
    <property type="entry name" value="TONB_DEPENDENT_REC_3"/>
    <property type="match status" value="1"/>
</dbReference>
<feature type="coiled-coil region" evidence="3">
    <location>
        <begin position="28"/>
        <end position="59"/>
    </location>
</feature>
<dbReference type="PANTHER" id="PTHR40094">
    <property type="entry name" value="ALPHA-2-MACROGLOBULIN HOMOLOG"/>
    <property type="match status" value="1"/>
</dbReference>
<dbReference type="GO" id="GO:0004866">
    <property type="term" value="F:endopeptidase inhibitor activity"/>
    <property type="evidence" value="ECO:0007669"/>
    <property type="project" value="InterPro"/>
</dbReference>